<organism evidence="3 4">
    <name type="scientific">Senna tora</name>
    <dbReference type="NCBI Taxonomy" id="362788"/>
    <lineage>
        <taxon>Eukaryota</taxon>
        <taxon>Viridiplantae</taxon>
        <taxon>Streptophyta</taxon>
        <taxon>Embryophyta</taxon>
        <taxon>Tracheophyta</taxon>
        <taxon>Spermatophyta</taxon>
        <taxon>Magnoliopsida</taxon>
        <taxon>eudicotyledons</taxon>
        <taxon>Gunneridae</taxon>
        <taxon>Pentapetalae</taxon>
        <taxon>rosids</taxon>
        <taxon>fabids</taxon>
        <taxon>Fabales</taxon>
        <taxon>Fabaceae</taxon>
        <taxon>Caesalpinioideae</taxon>
        <taxon>Cassia clade</taxon>
        <taxon>Senna</taxon>
    </lineage>
</organism>
<dbReference type="EMBL" id="JAAIUW010000013">
    <property type="protein sequence ID" value="KAF7802284.1"/>
    <property type="molecule type" value="Genomic_DNA"/>
</dbReference>
<dbReference type="PANTHER" id="PTHR47074">
    <property type="entry name" value="BNAC02G40300D PROTEIN"/>
    <property type="match status" value="1"/>
</dbReference>
<evidence type="ECO:0000259" key="1">
    <source>
        <dbReference type="Pfam" id="PF13456"/>
    </source>
</evidence>
<comment type="caution">
    <text evidence="3">The sequence shown here is derived from an EMBL/GenBank/DDBJ whole genome shotgun (WGS) entry which is preliminary data.</text>
</comment>
<dbReference type="AlphaFoldDB" id="A0A834SF46"/>
<dbReference type="Pfam" id="PF13966">
    <property type="entry name" value="zf-RVT"/>
    <property type="match status" value="1"/>
</dbReference>
<evidence type="ECO:0000313" key="4">
    <source>
        <dbReference type="Proteomes" id="UP000634136"/>
    </source>
</evidence>
<protein>
    <submittedName>
        <fullName evidence="3">Uncharacterized protein</fullName>
    </submittedName>
</protein>
<sequence>MGLYKNVENGETTMVWKDSWIPGVKMGELNPVNEEARQFTRLAIMESWEHINLTLGFFCEVQTTFWKSVWKLPVQSRFKVMRACLGIIPTVDALERRGMQINEPCVLCGAEPENVFHMFFECQAVRQVWETTRFNFSSWQFHNSILEWMSVEWGGWEREKQCVFIMAVYYIWEARNKKKFANETINLNGMWAKVERQWDEVCVARNGIPLDVDTPSNLLWEKPRAPYLKLNTDAATKSTGEGALGGVIRDSEGLVHGVFMASAPSLNHSTLLEALAIKKGVEVAQQLGVSDLVVESDARLVTDMLNSNCNHASLLSLICLSILDMCIGFNDVQFQWPHRSSASEPLPADVIVAGGRRFLADQSI</sequence>
<feature type="domain" description="Reverse transcriptase zinc-binding" evidence="2">
    <location>
        <begin position="62"/>
        <end position="129"/>
    </location>
</feature>
<gene>
    <name evidence="3" type="ORF">G2W53_041395</name>
</gene>
<dbReference type="InterPro" id="IPR026960">
    <property type="entry name" value="RVT-Znf"/>
</dbReference>
<dbReference type="InterPro" id="IPR044730">
    <property type="entry name" value="RNase_H-like_dom_plant"/>
</dbReference>
<evidence type="ECO:0000259" key="2">
    <source>
        <dbReference type="Pfam" id="PF13966"/>
    </source>
</evidence>
<dbReference type="GO" id="GO:0004523">
    <property type="term" value="F:RNA-DNA hybrid ribonuclease activity"/>
    <property type="evidence" value="ECO:0007669"/>
    <property type="project" value="InterPro"/>
</dbReference>
<keyword evidence="4" id="KW-1185">Reference proteome</keyword>
<dbReference type="InterPro" id="IPR052929">
    <property type="entry name" value="RNase_H-like_EbsB-rel"/>
</dbReference>
<dbReference type="InterPro" id="IPR036397">
    <property type="entry name" value="RNaseH_sf"/>
</dbReference>
<evidence type="ECO:0000313" key="3">
    <source>
        <dbReference type="EMBL" id="KAF7802284.1"/>
    </source>
</evidence>
<dbReference type="InterPro" id="IPR002156">
    <property type="entry name" value="RNaseH_domain"/>
</dbReference>
<accession>A0A834SF46</accession>
<feature type="domain" description="RNase H type-1" evidence="1">
    <location>
        <begin position="231"/>
        <end position="341"/>
    </location>
</feature>
<dbReference type="GO" id="GO:0003676">
    <property type="term" value="F:nucleic acid binding"/>
    <property type="evidence" value="ECO:0007669"/>
    <property type="project" value="InterPro"/>
</dbReference>
<reference evidence="3" key="1">
    <citation type="submission" date="2020-09" db="EMBL/GenBank/DDBJ databases">
        <title>Genome-Enabled Discovery of Anthraquinone Biosynthesis in Senna tora.</title>
        <authorList>
            <person name="Kang S.-H."/>
            <person name="Pandey R.P."/>
            <person name="Lee C.-M."/>
            <person name="Sim J.-S."/>
            <person name="Jeong J.-T."/>
            <person name="Choi B.-S."/>
            <person name="Jung M."/>
            <person name="Ginzburg D."/>
            <person name="Zhao K."/>
            <person name="Won S.Y."/>
            <person name="Oh T.-J."/>
            <person name="Yu Y."/>
            <person name="Kim N.-H."/>
            <person name="Lee O.R."/>
            <person name="Lee T.-H."/>
            <person name="Bashyal P."/>
            <person name="Kim T.-S."/>
            <person name="Lee W.-H."/>
            <person name="Kawkins C."/>
            <person name="Kim C.-K."/>
            <person name="Kim J.S."/>
            <person name="Ahn B.O."/>
            <person name="Rhee S.Y."/>
            <person name="Sohng J.K."/>
        </authorList>
    </citation>
    <scope>NUCLEOTIDE SEQUENCE</scope>
    <source>
        <tissue evidence="3">Leaf</tissue>
    </source>
</reference>
<dbReference type="Proteomes" id="UP000634136">
    <property type="component" value="Unassembled WGS sequence"/>
</dbReference>
<dbReference type="Gene3D" id="3.30.420.10">
    <property type="entry name" value="Ribonuclease H-like superfamily/Ribonuclease H"/>
    <property type="match status" value="1"/>
</dbReference>
<dbReference type="Pfam" id="PF13456">
    <property type="entry name" value="RVT_3"/>
    <property type="match status" value="1"/>
</dbReference>
<dbReference type="PANTHER" id="PTHR47074:SF11">
    <property type="entry name" value="REVERSE TRANSCRIPTASE-LIKE PROTEIN"/>
    <property type="match status" value="1"/>
</dbReference>
<dbReference type="CDD" id="cd06222">
    <property type="entry name" value="RNase_H_like"/>
    <property type="match status" value="1"/>
</dbReference>
<name>A0A834SF46_9FABA</name>
<proteinExistence type="predicted"/>
<dbReference type="OrthoDB" id="1938430at2759"/>